<evidence type="ECO:0000313" key="2">
    <source>
        <dbReference type="Proteomes" id="UP001576780"/>
    </source>
</evidence>
<keyword evidence="2" id="KW-1185">Reference proteome</keyword>
<evidence type="ECO:0000313" key="1">
    <source>
        <dbReference type="EMBL" id="MFB2836596.1"/>
    </source>
</evidence>
<dbReference type="RefSeq" id="WP_413278972.1">
    <property type="nucleotide sequence ID" value="NZ_JBHFNT010000161.1"/>
</dbReference>
<proteinExistence type="predicted"/>
<organism evidence="1 2">
    <name type="scientific">Floridaenema evergladense BLCC-F167</name>
    <dbReference type="NCBI Taxonomy" id="3153639"/>
    <lineage>
        <taxon>Bacteria</taxon>
        <taxon>Bacillati</taxon>
        <taxon>Cyanobacteriota</taxon>
        <taxon>Cyanophyceae</taxon>
        <taxon>Oscillatoriophycideae</taxon>
        <taxon>Aerosakkonematales</taxon>
        <taxon>Aerosakkonemataceae</taxon>
        <taxon>Floridanema</taxon>
        <taxon>Floridanema evergladense</taxon>
    </lineage>
</organism>
<protein>
    <submittedName>
        <fullName evidence="1">Uncharacterized protein</fullName>
    </submittedName>
</protein>
<gene>
    <name evidence="1" type="ORF">ACE1CA_18845</name>
</gene>
<reference evidence="1 2" key="1">
    <citation type="submission" date="2024-09" db="EMBL/GenBank/DDBJ databases">
        <title>Floridaenema gen nov. (Aerosakkonemataceae, Aerosakkonematales ord. nov., Cyanobacteria) from benthic tropical and subtropical fresh waters, with the description of four new species.</title>
        <authorList>
            <person name="Moretto J.A."/>
            <person name="Berthold D.E."/>
            <person name="Lefler F.W."/>
            <person name="Huang I.-S."/>
            <person name="Laughinghouse H. IV."/>
        </authorList>
    </citation>
    <scope>NUCLEOTIDE SEQUENCE [LARGE SCALE GENOMIC DNA]</scope>
    <source>
        <strain evidence="1 2">BLCC-F167</strain>
    </source>
</reference>
<dbReference type="EMBL" id="JBHFNT010000161">
    <property type="protein sequence ID" value="MFB2836596.1"/>
    <property type="molecule type" value="Genomic_DNA"/>
</dbReference>
<dbReference type="Proteomes" id="UP001576780">
    <property type="component" value="Unassembled WGS sequence"/>
</dbReference>
<name>A0ABV4WPE4_9CYAN</name>
<comment type="caution">
    <text evidence="1">The sequence shown here is derived from an EMBL/GenBank/DDBJ whole genome shotgun (WGS) entry which is preliminary data.</text>
</comment>
<sequence length="161" mass="18196">MCFNNSVIKLEEFESNYLQLSTGFLIRPVQPQPQGKFRNSPLDNQWLAKPFMIDNVPLLLPTIADLPIEFPCGKIGEILRTSDPSVKLIIASIEVQQVSNISEEIASMAAIATLFKSTPNQASIYGYLRQTWPDLNTDSWVWLIQTIPAYFSTIFDTLNLE</sequence>
<accession>A0ABV4WPE4</accession>